<evidence type="ECO:0000313" key="3">
    <source>
        <dbReference type="Proteomes" id="UP001259982"/>
    </source>
</evidence>
<dbReference type="EMBL" id="JAVRHY010000002">
    <property type="protein sequence ID" value="MDT0617376.1"/>
    <property type="molecule type" value="Genomic_DNA"/>
</dbReference>
<dbReference type="PANTHER" id="PTHR31793">
    <property type="entry name" value="4-HYDROXYBENZOYL-COA THIOESTERASE FAMILY MEMBER"/>
    <property type="match status" value="1"/>
</dbReference>
<accession>A0ABU3B4J6</accession>
<dbReference type="CDD" id="cd00586">
    <property type="entry name" value="4HBT"/>
    <property type="match status" value="1"/>
</dbReference>
<dbReference type="PANTHER" id="PTHR31793:SF37">
    <property type="entry name" value="ACYL-COA THIOESTER HYDROLASE YBGC"/>
    <property type="match status" value="1"/>
</dbReference>
<dbReference type="Pfam" id="PF13279">
    <property type="entry name" value="4HBT_2"/>
    <property type="match status" value="1"/>
</dbReference>
<dbReference type="EC" id="3.1.2.-" evidence="2"/>
<name>A0ABU3B4J6_9GAMM</name>
<dbReference type="SUPFAM" id="SSF54637">
    <property type="entry name" value="Thioesterase/thiol ester dehydrase-isomerase"/>
    <property type="match status" value="1"/>
</dbReference>
<evidence type="ECO:0000313" key="2">
    <source>
        <dbReference type="EMBL" id="MDT0617376.1"/>
    </source>
</evidence>
<dbReference type="Gene3D" id="3.10.129.10">
    <property type="entry name" value="Hotdog Thioesterase"/>
    <property type="match status" value="1"/>
</dbReference>
<gene>
    <name evidence="2" type="ORF">RM531_02715</name>
</gene>
<organism evidence="2 3">
    <name type="scientific">Spectribacter acetivorans</name>
    <dbReference type="NCBI Taxonomy" id="3075603"/>
    <lineage>
        <taxon>Bacteria</taxon>
        <taxon>Pseudomonadati</taxon>
        <taxon>Pseudomonadota</taxon>
        <taxon>Gammaproteobacteria</taxon>
        <taxon>Salinisphaerales</taxon>
        <taxon>Salinisphaeraceae</taxon>
        <taxon>Spectribacter</taxon>
    </lineage>
</organism>
<proteinExistence type="predicted"/>
<sequence>MSDVNHLGWDFPAPFTLDITVQPGDIDALQHVNNVTYLGWLEAVSWAHSKSLDLDWDTYERLGVACVVRRHELDYLAPTHLGDELVAATWVSRNDGRLSLWRRFQIIRPADEVTVLRGHSHFVSVRLDNGRPCRMPKEFSEGYRVMIEET</sequence>
<dbReference type="InterPro" id="IPR029069">
    <property type="entry name" value="HotDog_dom_sf"/>
</dbReference>
<dbReference type="InterPro" id="IPR050563">
    <property type="entry name" value="4-hydroxybenzoyl-CoA_TE"/>
</dbReference>
<dbReference type="GO" id="GO:0016787">
    <property type="term" value="F:hydrolase activity"/>
    <property type="evidence" value="ECO:0007669"/>
    <property type="project" value="UniProtKB-KW"/>
</dbReference>
<keyword evidence="3" id="KW-1185">Reference proteome</keyword>
<dbReference type="Proteomes" id="UP001259982">
    <property type="component" value="Unassembled WGS sequence"/>
</dbReference>
<comment type="caution">
    <text evidence="2">The sequence shown here is derived from an EMBL/GenBank/DDBJ whole genome shotgun (WGS) entry which is preliminary data.</text>
</comment>
<protein>
    <submittedName>
        <fullName evidence="2">Thioesterase family protein</fullName>
        <ecNumber evidence="2">3.1.2.-</ecNumber>
    </submittedName>
</protein>
<dbReference type="RefSeq" id="WP_311657115.1">
    <property type="nucleotide sequence ID" value="NZ_JAVRHY010000002.1"/>
</dbReference>
<reference evidence="2 3" key="1">
    <citation type="submission" date="2023-09" db="EMBL/GenBank/DDBJ databases">
        <authorList>
            <person name="Rey-Velasco X."/>
        </authorList>
    </citation>
    <scope>NUCLEOTIDE SEQUENCE [LARGE SCALE GENOMIC DNA]</scope>
    <source>
        <strain evidence="2 3">P385</strain>
    </source>
</reference>
<keyword evidence="1 2" id="KW-0378">Hydrolase</keyword>
<evidence type="ECO:0000256" key="1">
    <source>
        <dbReference type="ARBA" id="ARBA00022801"/>
    </source>
</evidence>